<evidence type="ECO:0000256" key="3">
    <source>
        <dbReference type="ARBA" id="ARBA00022801"/>
    </source>
</evidence>
<dbReference type="PANTHER" id="PTHR10458:SF2">
    <property type="entry name" value="PEPTIDE DEFORMYLASE, MITOCHONDRIAL"/>
    <property type="match status" value="1"/>
</dbReference>
<dbReference type="Pfam" id="PF01327">
    <property type="entry name" value="Pep_deformylase"/>
    <property type="match status" value="1"/>
</dbReference>
<dbReference type="InterPro" id="IPR036821">
    <property type="entry name" value="Peptide_deformylase_sf"/>
</dbReference>
<evidence type="ECO:0000256" key="1">
    <source>
        <dbReference type="ARBA" id="ARBA00010759"/>
    </source>
</evidence>
<feature type="active site" evidence="6">
    <location>
        <position position="146"/>
    </location>
</feature>
<evidence type="ECO:0000313" key="8">
    <source>
        <dbReference type="Proteomes" id="UP000244867"/>
    </source>
</evidence>
<evidence type="ECO:0000256" key="2">
    <source>
        <dbReference type="ARBA" id="ARBA00022723"/>
    </source>
</evidence>
<dbReference type="NCBIfam" id="TIGR00079">
    <property type="entry name" value="pept_deformyl"/>
    <property type="match status" value="1"/>
</dbReference>
<evidence type="ECO:0000313" key="7">
    <source>
        <dbReference type="EMBL" id="PUA82077.1"/>
    </source>
</evidence>
<dbReference type="PANTHER" id="PTHR10458">
    <property type="entry name" value="PEPTIDE DEFORMYLASE"/>
    <property type="match status" value="1"/>
</dbReference>
<dbReference type="OrthoDB" id="9804313at2"/>
<comment type="similarity">
    <text evidence="1 6">Belongs to the polypeptide deformylase family.</text>
</comment>
<feature type="binding site" evidence="6">
    <location>
        <position position="145"/>
    </location>
    <ligand>
        <name>Fe cation</name>
        <dbReference type="ChEBI" id="CHEBI:24875"/>
    </ligand>
</feature>
<comment type="cofactor">
    <cofactor evidence="6">
        <name>Fe(2+)</name>
        <dbReference type="ChEBI" id="CHEBI:29033"/>
    </cofactor>
    <text evidence="6">Binds 1 Fe(2+) ion.</text>
</comment>
<dbReference type="AlphaFoldDB" id="A0A2R7Z0D1"/>
<dbReference type="Proteomes" id="UP000244867">
    <property type="component" value="Unassembled WGS sequence"/>
</dbReference>
<evidence type="ECO:0000256" key="6">
    <source>
        <dbReference type="HAMAP-Rule" id="MF_00163"/>
    </source>
</evidence>
<dbReference type="PRINTS" id="PR01576">
    <property type="entry name" value="PDEFORMYLASE"/>
</dbReference>
<keyword evidence="2 6" id="KW-0479">Metal-binding</keyword>
<evidence type="ECO:0000256" key="5">
    <source>
        <dbReference type="ARBA" id="ARBA00023004"/>
    </source>
</evidence>
<feature type="binding site" evidence="6">
    <location>
        <position position="103"/>
    </location>
    <ligand>
        <name>Fe cation</name>
        <dbReference type="ChEBI" id="CHEBI:24875"/>
    </ligand>
</feature>
<organism evidence="7 8">
    <name type="scientific">Nocardioides currus</name>
    <dbReference type="NCBI Taxonomy" id="2133958"/>
    <lineage>
        <taxon>Bacteria</taxon>
        <taxon>Bacillati</taxon>
        <taxon>Actinomycetota</taxon>
        <taxon>Actinomycetes</taxon>
        <taxon>Propionibacteriales</taxon>
        <taxon>Nocardioidaceae</taxon>
        <taxon>Nocardioides</taxon>
    </lineage>
</organism>
<dbReference type="RefSeq" id="WP_108343961.1">
    <property type="nucleotide sequence ID" value="NZ_PYXZ01000002.1"/>
</dbReference>
<proteinExistence type="inferred from homology"/>
<gene>
    <name evidence="6 7" type="primary">def</name>
    <name evidence="7" type="ORF">C7S10_08640</name>
</gene>
<dbReference type="HAMAP" id="MF_00163">
    <property type="entry name" value="Pep_deformylase"/>
    <property type="match status" value="1"/>
</dbReference>
<accession>A0A2R7Z0D1</accession>
<keyword evidence="8" id="KW-1185">Reference proteome</keyword>
<keyword evidence="3 6" id="KW-0378">Hydrolase</keyword>
<feature type="binding site" evidence="6">
    <location>
        <position position="149"/>
    </location>
    <ligand>
        <name>Fe cation</name>
        <dbReference type="ChEBI" id="CHEBI:24875"/>
    </ligand>
</feature>
<dbReference type="EC" id="3.5.1.88" evidence="6"/>
<comment type="caution">
    <text evidence="7">The sequence shown here is derived from an EMBL/GenBank/DDBJ whole genome shotgun (WGS) entry which is preliminary data.</text>
</comment>
<protein>
    <recommendedName>
        <fullName evidence="6">Peptide deformylase</fullName>
        <shortName evidence="6">PDF</shortName>
        <ecNumber evidence="6">3.5.1.88</ecNumber>
    </recommendedName>
    <alternativeName>
        <fullName evidence="6">Polypeptide deformylase</fullName>
    </alternativeName>
</protein>
<keyword evidence="5 6" id="KW-0408">Iron</keyword>
<dbReference type="CDD" id="cd00487">
    <property type="entry name" value="Pep_deformylase"/>
    <property type="match status" value="1"/>
</dbReference>
<dbReference type="PIRSF" id="PIRSF004749">
    <property type="entry name" value="Pep_def"/>
    <property type="match status" value="1"/>
</dbReference>
<dbReference type="GO" id="GO:0006412">
    <property type="term" value="P:translation"/>
    <property type="evidence" value="ECO:0007669"/>
    <property type="project" value="UniProtKB-UniRule"/>
</dbReference>
<reference evidence="7 8" key="1">
    <citation type="submission" date="2018-03" db="EMBL/GenBank/DDBJ databases">
        <authorList>
            <person name="Keele B.F."/>
        </authorList>
    </citation>
    <scope>NUCLEOTIDE SEQUENCE [LARGE SCALE GENOMIC DNA]</scope>
    <source>
        <strain evidence="7 8">IB-3</strain>
    </source>
</reference>
<sequence>MSDFDPRHGGAAQPITTYGADVLARPCREVTSFTKQLQALVTNMFATMYASQGVGVAANQVGVGRRIFVIDCPDSEGERVIGHVVNPVYRALDETLVEGSEGCLSVPGPRATFSRPAVAEVTGFDVYGDPVRFEATGYAARCLQHETDHLDGTLYIDRISEVERARVLAELEGMRVEAPASPFGGAR</sequence>
<dbReference type="SUPFAM" id="SSF56420">
    <property type="entry name" value="Peptide deformylase"/>
    <property type="match status" value="1"/>
</dbReference>
<dbReference type="GO" id="GO:0046872">
    <property type="term" value="F:metal ion binding"/>
    <property type="evidence" value="ECO:0007669"/>
    <property type="project" value="UniProtKB-KW"/>
</dbReference>
<keyword evidence="4 6" id="KW-0648">Protein biosynthesis</keyword>
<dbReference type="NCBIfam" id="NF001159">
    <property type="entry name" value="PRK00150.1-3"/>
    <property type="match status" value="1"/>
</dbReference>
<dbReference type="GO" id="GO:0042586">
    <property type="term" value="F:peptide deformylase activity"/>
    <property type="evidence" value="ECO:0007669"/>
    <property type="project" value="UniProtKB-UniRule"/>
</dbReference>
<name>A0A2R7Z0D1_9ACTN</name>
<comment type="catalytic activity">
    <reaction evidence="6">
        <text>N-terminal N-formyl-L-methionyl-[peptide] + H2O = N-terminal L-methionyl-[peptide] + formate</text>
        <dbReference type="Rhea" id="RHEA:24420"/>
        <dbReference type="Rhea" id="RHEA-COMP:10639"/>
        <dbReference type="Rhea" id="RHEA-COMP:10640"/>
        <dbReference type="ChEBI" id="CHEBI:15377"/>
        <dbReference type="ChEBI" id="CHEBI:15740"/>
        <dbReference type="ChEBI" id="CHEBI:49298"/>
        <dbReference type="ChEBI" id="CHEBI:64731"/>
        <dbReference type="EC" id="3.5.1.88"/>
    </reaction>
</comment>
<dbReference type="EMBL" id="PYXZ01000002">
    <property type="protein sequence ID" value="PUA82077.1"/>
    <property type="molecule type" value="Genomic_DNA"/>
</dbReference>
<dbReference type="InterPro" id="IPR023635">
    <property type="entry name" value="Peptide_deformylase"/>
</dbReference>
<dbReference type="Gene3D" id="3.90.45.10">
    <property type="entry name" value="Peptide deformylase"/>
    <property type="match status" value="1"/>
</dbReference>
<evidence type="ECO:0000256" key="4">
    <source>
        <dbReference type="ARBA" id="ARBA00022917"/>
    </source>
</evidence>
<comment type="function">
    <text evidence="6">Removes the formyl group from the N-terminal Met of newly synthesized proteins. Requires at least a dipeptide for an efficient rate of reaction. N-terminal L-methionine is a prerequisite for activity but the enzyme has broad specificity at other positions.</text>
</comment>